<feature type="domain" description="Pyruvate kinase C-terminal" evidence="21">
    <location>
        <begin position="359"/>
        <end position="471"/>
    </location>
</feature>
<dbReference type="NCBIfam" id="TIGR01064">
    <property type="entry name" value="pyruv_kin"/>
    <property type="match status" value="1"/>
</dbReference>
<evidence type="ECO:0000256" key="2">
    <source>
        <dbReference type="ARBA" id="ARBA00001958"/>
    </source>
</evidence>
<keyword evidence="12" id="KW-0067">ATP-binding</keyword>
<dbReference type="Pfam" id="PF02887">
    <property type="entry name" value="PK_C"/>
    <property type="match status" value="1"/>
</dbReference>
<keyword evidence="11 18" id="KW-0418">Kinase</keyword>
<reference evidence="22 23" key="1">
    <citation type="submission" date="2021-05" db="EMBL/GenBank/DDBJ databases">
        <title>Fusibacter ferrireducens sp. nov., an anaerobic, sulfur- and Fe-reducing bacterium isolated from the mangrove sediment.</title>
        <authorList>
            <person name="Qiu D."/>
        </authorList>
    </citation>
    <scope>NUCLEOTIDE SEQUENCE [LARGE SCALE GENOMIC DNA]</scope>
    <source>
        <strain evidence="22 23">DSM 12116</strain>
    </source>
</reference>
<dbReference type="RefSeq" id="WP_213236912.1">
    <property type="nucleotide sequence ID" value="NZ_JAHBCL010000016.1"/>
</dbReference>
<dbReference type="PANTHER" id="PTHR11817">
    <property type="entry name" value="PYRUVATE KINASE"/>
    <property type="match status" value="1"/>
</dbReference>
<evidence type="ECO:0000313" key="22">
    <source>
        <dbReference type="EMBL" id="MBS7527049.1"/>
    </source>
</evidence>
<dbReference type="GO" id="GO:0016301">
    <property type="term" value="F:kinase activity"/>
    <property type="evidence" value="ECO:0007669"/>
    <property type="project" value="UniProtKB-KW"/>
</dbReference>
<evidence type="ECO:0000256" key="5">
    <source>
        <dbReference type="ARBA" id="ARBA00008663"/>
    </source>
</evidence>
<dbReference type="SUPFAM" id="SSF52009">
    <property type="entry name" value="Phosphohistidine domain"/>
    <property type="match status" value="1"/>
</dbReference>
<evidence type="ECO:0000259" key="21">
    <source>
        <dbReference type="Pfam" id="PF02887"/>
    </source>
</evidence>
<dbReference type="Gene3D" id="3.50.30.10">
    <property type="entry name" value="Phosphohistidine domain"/>
    <property type="match status" value="1"/>
</dbReference>
<dbReference type="SUPFAM" id="SSF52935">
    <property type="entry name" value="PK C-terminal domain-like"/>
    <property type="match status" value="1"/>
</dbReference>
<dbReference type="InterPro" id="IPR015806">
    <property type="entry name" value="Pyrv_Knase_insert_dom_sf"/>
</dbReference>
<dbReference type="InterPro" id="IPR001697">
    <property type="entry name" value="Pyr_Knase"/>
</dbReference>
<protein>
    <recommendedName>
        <fullName evidence="7 17">Pyruvate kinase</fullName>
        <ecNumber evidence="6 17">2.7.1.40</ecNumber>
    </recommendedName>
</protein>
<comment type="cofactor">
    <cofactor evidence="1">
        <name>Mg(2+)</name>
        <dbReference type="ChEBI" id="CHEBI:18420"/>
    </cofactor>
</comment>
<dbReference type="Gene3D" id="2.40.33.10">
    <property type="entry name" value="PK beta-barrel domain-like"/>
    <property type="match status" value="1"/>
</dbReference>
<dbReference type="PROSITE" id="PS00110">
    <property type="entry name" value="PYRUVATE_KINASE"/>
    <property type="match status" value="1"/>
</dbReference>
<comment type="catalytic activity">
    <reaction evidence="18">
        <text>pyruvate + ATP = phosphoenolpyruvate + ADP + H(+)</text>
        <dbReference type="Rhea" id="RHEA:18157"/>
        <dbReference type="ChEBI" id="CHEBI:15361"/>
        <dbReference type="ChEBI" id="CHEBI:15378"/>
        <dbReference type="ChEBI" id="CHEBI:30616"/>
        <dbReference type="ChEBI" id="CHEBI:58702"/>
        <dbReference type="ChEBI" id="CHEBI:456216"/>
        <dbReference type="EC" id="2.7.1.40"/>
    </reaction>
</comment>
<evidence type="ECO:0000256" key="4">
    <source>
        <dbReference type="ARBA" id="ARBA00006237"/>
    </source>
</evidence>
<dbReference type="InterPro" id="IPR015793">
    <property type="entry name" value="Pyrv_Knase_brl"/>
</dbReference>
<dbReference type="InterPro" id="IPR011037">
    <property type="entry name" value="Pyrv_Knase-like_insert_dom_sf"/>
</dbReference>
<comment type="similarity">
    <text evidence="4">In the C-terminal section; belongs to the PEP-utilizing enzyme family.</text>
</comment>
<dbReference type="NCBIfam" id="NF004491">
    <property type="entry name" value="PRK05826.1"/>
    <property type="match status" value="1"/>
</dbReference>
<evidence type="ECO:0000256" key="17">
    <source>
        <dbReference type="NCBIfam" id="TIGR01064"/>
    </source>
</evidence>
<evidence type="ECO:0000313" key="23">
    <source>
        <dbReference type="Proteomes" id="UP000746471"/>
    </source>
</evidence>
<organism evidence="22 23">
    <name type="scientific">Fusibacter paucivorans</name>
    <dbReference type="NCBI Taxonomy" id="76009"/>
    <lineage>
        <taxon>Bacteria</taxon>
        <taxon>Bacillati</taxon>
        <taxon>Bacillota</taxon>
        <taxon>Clostridia</taxon>
        <taxon>Eubacteriales</taxon>
        <taxon>Eubacteriales Family XII. Incertae Sedis</taxon>
        <taxon>Fusibacter</taxon>
    </lineage>
</organism>
<evidence type="ECO:0000256" key="9">
    <source>
        <dbReference type="ARBA" id="ARBA00022723"/>
    </source>
</evidence>
<evidence type="ECO:0000256" key="7">
    <source>
        <dbReference type="ARBA" id="ARBA00018587"/>
    </source>
</evidence>
<dbReference type="InterPro" id="IPR008279">
    <property type="entry name" value="PEP-util_enz_mobile_dom"/>
</dbReference>
<evidence type="ECO:0000256" key="10">
    <source>
        <dbReference type="ARBA" id="ARBA00022741"/>
    </source>
</evidence>
<comment type="pathway">
    <text evidence="3 18">Carbohydrate degradation; glycolysis; pyruvate from D-glyceraldehyde 3-phosphate: step 5/5.</text>
</comment>
<dbReference type="Gene3D" id="3.40.1380.20">
    <property type="entry name" value="Pyruvate kinase, C-terminal domain"/>
    <property type="match status" value="1"/>
</dbReference>
<sequence length="586" mass="62907">MLRKTKIVCTIGPTSESKATFTKLVHEGLNVARLNFSHGSHEEHLARIEMIKEVREELNAPIGILLDTKGPEIRTGKFKEPVFTLVEGQEFVLTTSERVGDQDGCQISYKGLPADVVKGNRILIDDGLIELEVLSTTETDIVTKVLNGGDVKNNKGINVPNVKINLPAITQKDIDDIVFGIQNDIDFIAASFIRKAADVLEIRKILEANHAHDIHIISKIENQEGVDNLEEILEVSDGLMVARGDLGVEIPTELVPLVQKHMIEMCNTEGKPVITATQMLDSMMRNPRPTRAETTDVANAIFDGTDAVMLSGETAAGKYPVESVKTMAKIALAAESSINYREALQKRIAMADEAGVTYAVSHATASTALDLDASAILTATASGFTARKVSKLRPKAPIIACTMLENAKYRMALVWGVIPLVIGEATNTDRIFEMCVEHAKEAGHIEDGDLVVITAGIPVGVSGATNLMKVHLVGEVIIKGTGLVKAMVRGRACIGSTAEEIEGKFEDGDIIVATSTDRDLVPFMSRAAGVIVEEGGYTSHGAIVSLSLKKPCVVGVAHATTQLTDGMEITLDSSKGIVYAGKSRVL</sequence>
<comment type="caution">
    <text evidence="22">The sequence shown here is derived from an EMBL/GenBank/DDBJ whole genome shotgun (WGS) entry which is preliminary data.</text>
</comment>
<accession>A0ABS5PPF1</accession>
<dbReference type="InterPro" id="IPR018209">
    <property type="entry name" value="Pyrv_Knase_AS"/>
</dbReference>
<dbReference type="InterPro" id="IPR015795">
    <property type="entry name" value="Pyrv_Knase_C"/>
</dbReference>
<dbReference type="InterPro" id="IPR040442">
    <property type="entry name" value="Pyrv_kinase-like_dom_sf"/>
</dbReference>
<evidence type="ECO:0000256" key="15">
    <source>
        <dbReference type="ARBA" id="ARBA00023152"/>
    </source>
</evidence>
<gene>
    <name evidence="22" type="primary">pyk</name>
    <name evidence="22" type="ORF">KHM83_10185</name>
</gene>
<dbReference type="Gene3D" id="3.20.20.60">
    <property type="entry name" value="Phosphoenolpyruvate-binding domains"/>
    <property type="match status" value="1"/>
</dbReference>
<dbReference type="PRINTS" id="PR01050">
    <property type="entry name" value="PYRUVTKNASE"/>
</dbReference>
<evidence type="ECO:0000259" key="19">
    <source>
        <dbReference type="Pfam" id="PF00224"/>
    </source>
</evidence>
<evidence type="ECO:0000256" key="16">
    <source>
        <dbReference type="ARBA" id="ARBA00023317"/>
    </source>
</evidence>
<keyword evidence="23" id="KW-1185">Reference proteome</keyword>
<evidence type="ECO:0000256" key="13">
    <source>
        <dbReference type="ARBA" id="ARBA00022842"/>
    </source>
</evidence>
<dbReference type="NCBIfam" id="NF004978">
    <property type="entry name" value="PRK06354.1"/>
    <property type="match status" value="1"/>
</dbReference>
<dbReference type="InterPro" id="IPR036918">
    <property type="entry name" value="Pyrv_Knase_C_sf"/>
</dbReference>
<dbReference type="Pfam" id="PF00391">
    <property type="entry name" value="PEP-utilizers"/>
    <property type="match status" value="1"/>
</dbReference>
<keyword evidence="9" id="KW-0479">Metal-binding</keyword>
<keyword evidence="10" id="KW-0547">Nucleotide-binding</keyword>
<feature type="domain" description="Pyruvate kinase barrel" evidence="19">
    <location>
        <begin position="3"/>
        <end position="324"/>
    </location>
</feature>
<evidence type="ECO:0000256" key="14">
    <source>
        <dbReference type="ARBA" id="ARBA00022958"/>
    </source>
</evidence>
<keyword evidence="13 18" id="KW-0460">Magnesium</keyword>
<evidence type="ECO:0000256" key="18">
    <source>
        <dbReference type="RuleBase" id="RU000504"/>
    </source>
</evidence>
<evidence type="ECO:0000256" key="3">
    <source>
        <dbReference type="ARBA" id="ARBA00004997"/>
    </source>
</evidence>
<evidence type="ECO:0000256" key="11">
    <source>
        <dbReference type="ARBA" id="ARBA00022777"/>
    </source>
</evidence>
<dbReference type="GO" id="GO:0004743">
    <property type="term" value="F:pyruvate kinase activity"/>
    <property type="evidence" value="ECO:0007669"/>
    <property type="project" value="UniProtKB-EC"/>
</dbReference>
<dbReference type="InterPro" id="IPR015813">
    <property type="entry name" value="Pyrv/PenolPyrv_kinase-like_dom"/>
</dbReference>
<evidence type="ECO:0000256" key="12">
    <source>
        <dbReference type="ARBA" id="ARBA00022840"/>
    </source>
</evidence>
<keyword evidence="14" id="KW-0630">Potassium</keyword>
<dbReference type="SUPFAM" id="SSF51621">
    <property type="entry name" value="Phosphoenolpyruvate/pyruvate domain"/>
    <property type="match status" value="1"/>
</dbReference>
<dbReference type="SUPFAM" id="SSF50800">
    <property type="entry name" value="PK beta-barrel domain-like"/>
    <property type="match status" value="1"/>
</dbReference>
<name>A0ABS5PPF1_9FIRM</name>
<dbReference type="EMBL" id="JAHBCL010000016">
    <property type="protein sequence ID" value="MBS7527049.1"/>
    <property type="molecule type" value="Genomic_DNA"/>
</dbReference>
<dbReference type="InterPro" id="IPR036637">
    <property type="entry name" value="Phosphohistidine_dom_sf"/>
</dbReference>
<comment type="cofactor">
    <cofactor evidence="2">
        <name>K(+)</name>
        <dbReference type="ChEBI" id="CHEBI:29103"/>
    </cofactor>
</comment>
<evidence type="ECO:0000256" key="8">
    <source>
        <dbReference type="ARBA" id="ARBA00022679"/>
    </source>
</evidence>
<evidence type="ECO:0000259" key="20">
    <source>
        <dbReference type="Pfam" id="PF00391"/>
    </source>
</evidence>
<keyword evidence="16 22" id="KW-0670">Pyruvate</keyword>
<keyword evidence="8 18" id="KW-0808">Transferase</keyword>
<evidence type="ECO:0000256" key="1">
    <source>
        <dbReference type="ARBA" id="ARBA00001946"/>
    </source>
</evidence>
<proteinExistence type="inferred from homology"/>
<feature type="domain" description="PEP-utilising enzyme mobile" evidence="20">
    <location>
        <begin position="505"/>
        <end position="576"/>
    </location>
</feature>
<comment type="similarity">
    <text evidence="5 18">Belongs to the pyruvate kinase family.</text>
</comment>
<keyword evidence="15 18" id="KW-0324">Glycolysis</keyword>
<dbReference type="EC" id="2.7.1.40" evidence="6 17"/>
<evidence type="ECO:0000256" key="6">
    <source>
        <dbReference type="ARBA" id="ARBA00012142"/>
    </source>
</evidence>
<dbReference type="Pfam" id="PF00224">
    <property type="entry name" value="PK"/>
    <property type="match status" value="1"/>
</dbReference>
<dbReference type="Proteomes" id="UP000746471">
    <property type="component" value="Unassembled WGS sequence"/>
</dbReference>